<sequence length="103" mass="11890">IPKPSGEVTRIGRGGYNLRDTLRWKEVLYAQVQNCVHRLADAHLQMHSSFSKQSPQDLQSVYILVRRIGYAANDHPFLVKYENNWVTADFLRVYLKNKSATAK</sequence>
<keyword evidence="2" id="KW-1185">Reference proteome</keyword>
<feature type="non-terminal residue" evidence="1">
    <location>
        <position position="1"/>
    </location>
</feature>
<gene>
    <name evidence="1" type="ORF">LAESUDRAFT_633840</name>
</gene>
<accession>A0A165B537</accession>
<evidence type="ECO:0000313" key="1">
    <source>
        <dbReference type="EMBL" id="KZT00258.1"/>
    </source>
</evidence>
<proteinExistence type="predicted"/>
<dbReference type="GeneID" id="63820461"/>
<organism evidence="1 2">
    <name type="scientific">Laetiporus sulphureus 93-53</name>
    <dbReference type="NCBI Taxonomy" id="1314785"/>
    <lineage>
        <taxon>Eukaryota</taxon>
        <taxon>Fungi</taxon>
        <taxon>Dikarya</taxon>
        <taxon>Basidiomycota</taxon>
        <taxon>Agaricomycotina</taxon>
        <taxon>Agaricomycetes</taxon>
        <taxon>Polyporales</taxon>
        <taxon>Laetiporus</taxon>
    </lineage>
</organism>
<feature type="non-terminal residue" evidence="1">
    <location>
        <position position="103"/>
    </location>
</feature>
<protein>
    <submittedName>
        <fullName evidence="1">Uncharacterized protein</fullName>
    </submittedName>
</protein>
<reference evidence="1 2" key="1">
    <citation type="journal article" date="2016" name="Mol. Biol. Evol.">
        <title>Comparative Genomics of Early-Diverging Mushroom-Forming Fungi Provides Insights into the Origins of Lignocellulose Decay Capabilities.</title>
        <authorList>
            <person name="Nagy L.G."/>
            <person name="Riley R."/>
            <person name="Tritt A."/>
            <person name="Adam C."/>
            <person name="Daum C."/>
            <person name="Floudas D."/>
            <person name="Sun H."/>
            <person name="Yadav J.S."/>
            <person name="Pangilinan J."/>
            <person name="Larsson K.H."/>
            <person name="Matsuura K."/>
            <person name="Barry K."/>
            <person name="Labutti K."/>
            <person name="Kuo R."/>
            <person name="Ohm R.A."/>
            <person name="Bhattacharya S.S."/>
            <person name="Shirouzu T."/>
            <person name="Yoshinaga Y."/>
            <person name="Martin F.M."/>
            <person name="Grigoriev I.V."/>
            <person name="Hibbett D.S."/>
        </authorList>
    </citation>
    <scope>NUCLEOTIDE SEQUENCE [LARGE SCALE GENOMIC DNA]</scope>
    <source>
        <strain evidence="1 2">93-53</strain>
    </source>
</reference>
<dbReference type="AlphaFoldDB" id="A0A165B537"/>
<dbReference type="EMBL" id="KV427690">
    <property type="protein sequence ID" value="KZT00258.1"/>
    <property type="molecule type" value="Genomic_DNA"/>
</dbReference>
<dbReference type="RefSeq" id="XP_040757998.1">
    <property type="nucleotide sequence ID" value="XM_040903430.1"/>
</dbReference>
<evidence type="ECO:0000313" key="2">
    <source>
        <dbReference type="Proteomes" id="UP000076871"/>
    </source>
</evidence>
<dbReference type="Proteomes" id="UP000076871">
    <property type="component" value="Unassembled WGS sequence"/>
</dbReference>
<name>A0A165B537_9APHY</name>
<dbReference type="STRING" id="1314785.A0A165B537"/>
<dbReference type="OrthoDB" id="2800798at2759"/>
<dbReference type="InParanoid" id="A0A165B537"/>